<proteinExistence type="predicted"/>
<name>A0AAN8PF32_PATCE</name>
<comment type="caution">
    <text evidence="2">The sequence shown here is derived from an EMBL/GenBank/DDBJ whole genome shotgun (WGS) entry which is preliminary data.</text>
</comment>
<feature type="compositionally biased region" description="Low complexity" evidence="1">
    <location>
        <begin position="138"/>
        <end position="163"/>
    </location>
</feature>
<dbReference type="AlphaFoldDB" id="A0AAN8PF32"/>
<feature type="region of interest" description="Disordered" evidence="1">
    <location>
        <begin position="518"/>
        <end position="576"/>
    </location>
</feature>
<accession>A0AAN8PF32</accession>
<feature type="region of interest" description="Disordered" evidence="1">
    <location>
        <begin position="459"/>
        <end position="478"/>
    </location>
</feature>
<evidence type="ECO:0000313" key="2">
    <source>
        <dbReference type="EMBL" id="KAK6177492.1"/>
    </source>
</evidence>
<feature type="compositionally biased region" description="Polar residues" evidence="1">
    <location>
        <begin position="164"/>
        <end position="190"/>
    </location>
</feature>
<protein>
    <submittedName>
        <fullName evidence="2">Uncharacterized protein</fullName>
    </submittedName>
</protein>
<evidence type="ECO:0000256" key="1">
    <source>
        <dbReference type="SAM" id="MobiDB-lite"/>
    </source>
</evidence>
<sequence>MMTQISPEPRPLTRTNVTRHDKIWEKEDPCNFFGFNTKDSAFSPPLKHITPDTAKELWENFDPLDVLDSGSESSCDTMIMMNTAEELRNEESIQRSNQTYEQRKVQHENSYNYGMKNLGPSEEDDITIDEGYGTDNRTNTSTSLSSPLSSSLSSLSTLESTSSQGSINRVNPQMSRTQQNTSSGRPSANTRPIMPVRRVTKPVDNHDTSGQSLEERLRALTTIEEEEPSGSDQERPGRSRRSSESIQSRGNYYENQDVRNANRPVENTYQNRGSYYENEDIRNANYPSESRHDSYNRASLKNGGQSVNSEQHGIFHAVPVQVGSQNRKIPEESDYIKPISPTSRQEWINRVEKMGYVPHSDVKYYDTLWNDKNIQMGMSEKFGDGKRIPSLDNDVDNDLIIKQKQRSDNHMVSMPDLRFDKQSYPAAIYSKDSAVKLRPKPPMKRDRYSWGYGSIAQPAELDNHMNPSDRLSDRGTESPRLQDQLRAMSELSLGIKKPLYASSADIYKLFQGQGQGQYGLPQGRNASHRHSFHAMPSSQTWLQPPSQSSEDVKMRLRSASTSSKVPSAPPKPMRVNYGQLNQSVTYQRAGNSVHEPPSLVNGGRTVNDNPALKSKLSTLV</sequence>
<dbReference type="Proteomes" id="UP001347796">
    <property type="component" value="Unassembled WGS sequence"/>
</dbReference>
<feature type="compositionally biased region" description="Polar residues" evidence="1">
    <location>
        <begin position="536"/>
        <end position="549"/>
    </location>
</feature>
<feature type="compositionally biased region" description="Basic and acidic residues" evidence="1">
    <location>
        <begin position="201"/>
        <end position="218"/>
    </location>
</feature>
<gene>
    <name evidence="2" type="ORF">SNE40_015583</name>
</gene>
<evidence type="ECO:0000313" key="3">
    <source>
        <dbReference type="Proteomes" id="UP001347796"/>
    </source>
</evidence>
<feature type="region of interest" description="Disordered" evidence="1">
    <location>
        <begin position="89"/>
        <end position="307"/>
    </location>
</feature>
<keyword evidence="3" id="KW-1185">Reference proteome</keyword>
<feature type="region of interest" description="Disordered" evidence="1">
    <location>
        <begin position="590"/>
        <end position="620"/>
    </location>
</feature>
<feature type="compositionally biased region" description="Polar residues" evidence="1">
    <location>
        <begin position="296"/>
        <end position="307"/>
    </location>
</feature>
<reference evidence="2 3" key="1">
    <citation type="submission" date="2024-01" db="EMBL/GenBank/DDBJ databases">
        <title>The genome of the rayed Mediterranean limpet Patella caerulea (Linnaeus, 1758).</title>
        <authorList>
            <person name="Anh-Thu Weber A."/>
            <person name="Halstead-Nussloch G."/>
        </authorList>
    </citation>
    <scope>NUCLEOTIDE SEQUENCE [LARGE SCALE GENOMIC DNA]</scope>
    <source>
        <strain evidence="2">AATW-2023a</strain>
        <tissue evidence="2">Whole specimen</tissue>
    </source>
</reference>
<organism evidence="2 3">
    <name type="scientific">Patella caerulea</name>
    <name type="common">Rayed Mediterranean limpet</name>
    <dbReference type="NCBI Taxonomy" id="87958"/>
    <lineage>
        <taxon>Eukaryota</taxon>
        <taxon>Metazoa</taxon>
        <taxon>Spiralia</taxon>
        <taxon>Lophotrochozoa</taxon>
        <taxon>Mollusca</taxon>
        <taxon>Gastropoda</taxon>
        <taxon>Patellogastropoda</taxon>
        <taxon>Patelloidea</taxon>
        <taxon>Patellidae</taxon>
        <taxon>Patella</taxon>
    </lineage>
</organism>
<feature type="compositionally biased region" description="Basic and acidic residues" evidence="1">
    <location>
        <begin position="232"/>
        <end position="243"/>
    </location>
</feature>
<dbReference type="EMBL" id="JAZGQO010000010">
    <property type="protein sequence ID" value="KAK6177492.1"/>
    <property type="molecule type" value="Genomic_DNA"/>
</dbReference>